<dbReference type="PANTHER" id="PTHR12110:SF41">
    <property type="entry name" value="INOSOSE DEHYDRATASE"/>
    <property type="match status" value="1"/>
</dbReference>
<evidence type="ECO:0000313" key="2">
    <source>
        <dbReference type="EMBL" id="SLM12819.1"/>
    </source>
</evidence>
<dbReference type="AlphaFoldDB" id="A0A3P3XIK5"/>
<dbReference type="EMBL" id="FWDM01000019">
    <property type="protein sequence ID" value="SLM12819.1"/>
    <property type="molecule type" value="Genomic_DNA"/>
</dbReference>
<dbReference type="SUPFAM" id="SSF51658">
    <property type="entry name" value="Xylose isomerase-like"/>
    <property type="match status" value="1"/>
</dbReference>
<keyword evidence="2" id="KW-0413">Isomerase</keyword>
<sequence>MRKIGIYYAFWTREWDVDFFPFIQKVKSLGFDQLEINGGTFAEMSAAEQKRLVDEAKRCGIVLSYGIGLTANHDVSSLDESVRQSGVRFMQQMIEAVGEAGGGMIGGTVHSAWPSTLPEGTTNKRPYLEQSKKSMRELVKVAEDNGVILNVEVINRFEQYLLNTCEEALAYVEDIQSPACRILLDTFHMNIEEDSIGGAIRKAGRHLAALHLGETNRKPPGLGRMPWKEIREPLDSIHFDGPLVMEPFITKGGQVGRDIAIWRDLIPNPDYDRLARDAAAFVRKTLCE</sequence>
<proteinExistence type="predicted"/>
<reference evidence="2" key="1">
    <citation type="submission" date="2017-02" db="EMBL/GenBank/DDBJ databases">
        <authorList>
            <person name="Regsiter A."/>
            <person name="William W."/>
        </authorList>
    </citation>
    <scope>NUCLEOTIDE SEQUENCE</scope>
    <source>
        <strain evidence="2">Bib</strain>
    </source>
</reference>
<name>A0A3P3XIK5_9SPIR</name>
<feature type="domain" description="Xylose isomerase-like TIM barrel" evidence="1">
    <location>
        <begin position="23"/>
        <end position="258"/>
    </location>
</feature>
<dbReference type="PANTHER" id="PTHR12110">
    <property type="entry name" value="HYDROXYPYRUVATE ISOMERASE"/>
    <property type="match status" value="1"/>
</dbReference>
<dbReference type="InterPro" id="IPR050312">
    <property type="entry name" value="IolE/XylAMocC-like"/>
</dbReference>
<protein>
    <submittedName>
        <fullName evidence="2">D-tagatose 3-epimerase</fullName>
        <ecNumber evidence="2">5.3.1.-</ecNumber>
    </submittedName>
</protein>
<dbReference type="InterPro" id="IPR036237">
    <property type="entry name" value="Xyl_isomerase-like_sf"/>
</dbReference>
<dbReference type="Pfam" id="PF01261">
    <property type="entry name" value="AP_endonuc_2"/>
    <property type="match status" value="1"/>
</dbReference>
<dbReference type="EC" id="5.3.1.-" evidence="2"/>
<gene>
    <name evidence="2" type="ORF">SPIROBIBN47_260063</name>
</gene>
<dbReference type="GO" id="GO:0016853">
    <property type="term" value="F:isomerase activity"/>
    <property type="evidence" value="ECO:0007669"/>
    <property type="project" value="UniProtKB-KW"/>
</dbReference>
<dbReference type="Gene3D" id="3.20.20.150">
    <property type="entry name" value="Divalent-metal-dependent TIM barrel enzymes"/>
    <property type="match status" value="1"/>
</dbReference>
<accession>A0A3P3XIK5</accession>
<organism evidence="2">
    <name type="scientific">uncultured spirochete</name>
    <dbReference type="NCBI Taxonomy" id="156406"/>
    <lineage>
        <taxon>Bacteria</taxon>
        <taxon>Pseudomonadati</taxon>
        <taxon>Spirochaetota</taxon>
        <taxon>Spirochaetia</taxon>
        <taxon>Spirochaetales</taxon>
        <taxon>environmental samples</taxon>
    </lineage>
</organism>
<dbReference type="InterPro" id="IPR013022">
    <property type="entry name" value="Xyl_isomerase-like_TIM-brl"/>
</dbReference>
<evidence type="ECO:0000259" key="1">
    <source>
        <dbReference type="Pfam" id="PF01261"/>
    </source>
</evidence>